<dbReference type="AlphaFoldDB" id="A0A1G1YTW5"/>
<comment type="caution">
    <text evidence="1">The sequence shown here is derived from an EMBL/GenBank/DDBJ whole genome shotgun (WGS) entry which is preliminary data.</text>
</comment>
<proteinExistence type="predicted"/>
<gene>
    <name evidence="1" type="ORF">A3A24_00750</name>
</gene>
<reference evidence="1 2" key="1">
    <citation type="journal article" date="2016" name="Nat. Commun.">
        <title>Thousands of microbial genomes shed light on interconnected biogeochemical processes in an aquifer system.</title>
        <authorList>
            <person name="Anantharaman K."/>
            <person name="Brown C.T."/>
            <person name="Hug L.A."/>
            <person name="Sharon I."/>
            <person name="Castelle C.J."/>
            <person name="Probst A.J."/>
            <person name="Thomas B.C."/>
            <person name="Singh A."/>
            <person name="Wilkins M.J."/>
            <person name="Karaoz U."/>
            <person name="Brodie E.L."/>
            <person name="Williams K.H."/>
            <person name="Hubbard S.S."/>
            <person name="Banfield J.F."/>
        </authorList>
    </citation>
    <scope>NUCLEOTIDE SEQUENCE [LARGE SCALE GENOMIC DNA]</scope>
</reference>
<protein>
    <submittedName>
        <fullName evidence="1">Uncharacterized protein</fullName>
    </submittedName>
</protein>
<dbReference type="Proteomes" id="UP000176512">
    <property type="component" value="Unassembled WGS sequence"/>
</dbReference>
<sequence length="63" mass="7075">MLSIKTPKLATKAIEKNGMAPDPPFSFHEIDISLTKKSKTVNLKTKNPSERGIFCILDKNIFQ</sequence>
<accession>A0A1G1YTW5</accession>
<evidence type="ECO:0000313" key="1">
    <source>
        <dbReference type="EMBL" id="OGY55030.1"/>
    </source>
</evidence>
<dbReference type="EMBL" id="MHIP01000019">
    <property type="protein sequence ID" value="OGY55030.1"/>
    <property type="molecule type" value="Genomic_DNA"/>
</dbReference>
<organism evidence="1 2">
    <name type="scientific">Candidatus Buchananbacteria bacterium RIFCSPLOWO2_01_FULL_46_12</name>
    <dbReference type="NCBI Taxonomy" id="1797546"/>
    <lineage>
        <taxon>Bacteria</taxon>
        <taxon>Candidatus Buchananiibacteriota</taxon>
    </lineage>
</organism>
<name>A0A1G1YTW5_9BACT</name>
<evidence type="ECO:0000313" key="2">
    <source>
        <dbReference type="Proteomes" id="UP000176512"/>
    </source>
</evidence>